<dbReference type="InterPro" id="IPR050272">
    <property type="entry name" value="Isochorismatase-like_hydrls"/>
</dbReference>
<dbReference type="InterPro" id="IPR036380">
    <property type="entry name" value="Isochorismatase-like_sf"/>
</dbReference>
<dbReference type="CDD" id="cd01014">
    <property type="entry name" value="nicotinamidase_related"/>
    <property type="match status" value="1"/>
</dbReference>
<feature type="domain" description="Isochorismatase-like" evidence="2">
    <location>
        <begin position="4"/>
        <end position="147"/>
    </location>
</feature>
<proteinExistence type="predicted"/>
<reference evidence="3 4" key="1">
    <citation type="submission" date="2017-04" db="EMBL/GenBank/DDBJ databases">
        <title>Complete genome sequence of Flavobacterium kingsejong AJ004.</title>
        <authorList>
            <person name="Lee P.C."/>
        </authorList>
    </citation>
    <scope>NUCLEOTIDE SEQUENCE [LARGE SCALE GENOMIC DNA]</scope>
    <source>
        <strain evidence="3 4">AJ004</strain>
    </source>
</reference>
<dbReference type="Proteomes" id="UP000244677">
    <property type="component" value="Chromosome"/>
</dbReference>
<dbReference type="InterPro" id="IPR000868">
    <property type="entry name" value="Isochorismatase-like_dom"/>
</dbReference>
<dbReference type="AlphaFoldDB" id="A0A2S1LQM4"/>
<keyword evidence="4" id="KW-1185">Reference proteome</keyword>
<evidence type="ECO:0000313" key="4">
    <source>
        <dbReference type="Proteomes" id="UP000244677"/>
    </source>
</evidence>
<name>A0A2S1LQM4_9FLAO</name>
<keyword evidence="1 3" id="KW-0378">Hydrolase</keyword>
<evidence type="ECO:0000259" key="2">
    <source>
        <dbReference type="Pfam" id="PF00857"/>
    </source>
</evidence>
<organism evidence="3 4">
    <name type="scientific">Flavobacterium kingsejongi</name>
    <dbReference type="NCBI Taxonomy" id="1678728"/>
    <lineage>
        <taxon>Bacteria</taxon>
        <taxon>Pseudomonadati</taxon>
        <taxon>Bacteroidota</taxon>
        <taxon>Flavobacteriia</taxon>
        <taxon>Flavobacteriales</taxon>
        <taxon>Flavobacteriaceae</taxon>
        <taxon>Flavobacterium</taxon>
    </lineage>
</organism>
<sequence>MKRALVLIDLQNDYFETGTHTLHYPDAAVQNAQKVLEHARDNHIPVIHVQHIATNEGADFFLPGTAGAAIHEAVQPLAEEKVIVKHYPNSFRETSLQDYLKNISISELILCGMMTDVCVAATVRAAMDLGYTTTVLGDACTTEDRELYGEKVAAETVHQSCLAGLTALGNLYATVKTTQDFLKG</sequence>
<dbReference type="Pfam" id="PF00857">
    <property type="entry name" value="Isochorismatase"/>
    <property type="match status" value="1"/>
</dbReference>
<dbReference type="OrthoDB" id="9791276at2"/>
<dbReference type="SUPFAM" id="SSF52499">
    <property type="entry name" value="Isochorismatase-like hydrolases"/>
    <property type="match status" value="1"/>
</dbReference>
<dbReference type="PANTHER" id="PTHR43540">
    <property type="entry name" value="PEROXYUREIDOACRYLATE/UREIDOACRYLATE AMIDOHYDROLASE-RELATED"/>
    <property type="match status" value="1"/>
</dbReference>
<dbReference type="Gene3D" id="3.40.50.850">
    <property type="entry name" value="Isochorismatase-like"/>
    <property type="match status" value="1"/>
</dbReference>
<dbReference type="PANTHER" id="PTHR43540:SF1">
    <property type="entry name" value="ISOCHORISMATASE HYDROLASE"/>
    <property type="match status" value="1"/>
</dbReference>
<protein>
    <submittedName>
        <fullName evidence="3">Cysteine hydrolase</fullName>
    </submittedName>
</protein>
<gene>
    <name evidence="3" type="ORF">FK004_12930</name>
</gene>
<dbReference type="EMBL" id="CP020919">
    <property type="protein sequence ID" value="AWG26063.1"/>
    <property type="molecule type" value="Genomic_DNA"/>
</dbReference>
<dbReference type="KEGG" id="fki:FK004_12930"/>
<dbReference type="RefSeq" id="WP_108737601.1">
    <property type="nucleotide sequence ID" value="NZ_CP020919.1"/>
</dbReference>
<accession>A0A2S1LQM4</accession>
<evidence type="ECO:0000256" key="1">
    <source>
        <dbReference type="ARBA" id="ARBA00022801"/>
    </source>
</evidence>
<evidence type="ECO:0000313" key="3">
    <source>
        <dbReference type="EMBL" id="AWG26063.1"/>
    </source>
</evidence>
<dbReference type="GO" id="GO:0016787">
    <property type="term" value="F:hydrolase activity"/>
    <property type="evidence" value="ECO:0007669"/>
    <property type="project" value="UniProtKB-KW"/>
</dbReference>